<feature type="chain" id="PRO_5045762123" evidence="2">
    <location>
        <begin position="20"/>
        <end position="334"/>
    </location>
</feature>
<keyword evidence="5" id="KW-1185">Reference proteome</keyword>
<evidence type="ECO:0000256" key="1">
    <source>
        <dbReference type="ARBA" id="ARBA00022729"/>
    </source>
</evidence>
<feature type="domain" description="Secretion system C-terminal sorting" evidence="3">
    <location>
        <begin position="264"/>
        <end position="331"/>
    </location>
</feature>
<dbReference type="Proteomes" id="UP001242368">
    <property type="component" value="Unassembled WGS sequence"/>
</dbReference>
<evidence type="ECO:0000259" key="3">
    <source>
        <dbReference type="Pfam" id="PF18962"/>
    </source>
</evidence>
<gene>
    <name evidence="4" type="ORF">QW060_02220</name>
</gene>
<dbReference type="RefSeq" id="WP_290362086.1">
    <property type="nucleotide sequence ID" value="NZ_JAUFQU010000001.1"/>
</dbReference>
<sequence>MKKKYILLSCLFSLNLINAQQNLIPNPSFESYNSCPEFITMQSHEFSYNVESWNADTDMNAQSSYNNTPEYYNECDTTNTVGVPQNSIGYQAARTGSAYIGLSYTYTFVTNEYKTKSEVIYAQLTEPLLAGESYTFSMHVSLADMMNHSINKLGAAFVSSLPDQEIFTKGEPLIKHGIIPQIASSSIIKTKNIWSEIKGSFIAEGGERYVIIGNFHDYDDLEIEQFENDYEPGSNLITYYYIDDVSLRKGTLSNSDFEDASVTIFPNPTDQNVFISGINSSDIKTIKLYDMSGKEYLIPHHNDTVDLANLSSGIYILKIETVEGGIIKKKIMKK</sequence>
<organism evidence="4 5">
    <name type="scientific">Paenimyroides ceti</name>
    <dbReference type="NCBI Taxonomy" id="395087"/>
    <lineage>
        <taxon>Bacteria</taxon>
        <taxon>Pseudomonadati</taxon>
        <taxon>Bacteroidota</taxon>
        <taxon>Flavobacteriia</taxon>
        <taxon>Flavobacteriales</taxon>
        <taxon>Flavobacteriaceae</taxon>
        <taxon>Paenimyroides</taxon>
    </lineage>
</organism>
<accession>A0ABT8CP45</accession>
<evidence type="ECO:0000256" key="2">
    <source>
        <dbReference type="SAM" id="SignalP"/>
    </source>
</evidence>
<dbReference type="InterPro" id="IPR026444">
    <property type="entry name" value="Secre_tail"/>
</dbReference>
<dbReference type="Pfam" id="PF18962">
    <property type="entry name" value="Por_Secre_tail"/>
    <property type="match status" value="1"/>
</dbReference>
<dbReference type="Gene3D" id="2.60.120.260">
    <property type="entry name" value="Galactose-binding domain-like"/>
    <property type="match status" value="1"/>
</dbReference>
<comment type="caution">
    <text evidence="4">The sequence shown here is derived from an EMBL/GenBank/DDBJ whole genome shotgun (WGS) entry which is preliminary data.</text>
</comment>
<name>A0ABT8CP45_9FLAO</name>
<feature type="signal peptide" evidence="2">
    <location>
        <begin position="1"/>
        <end position="19"/>
    </location>
</feature>
<keyword evidence="1 2" id="KW-0732">Signal</keyword>
<dbReference type="EMBL" id="JAUFQU010000001">
    <property type="protein sequence ID" value="MDN3705941.1"/>
    <property type="molecule type" value="Genomic_DNA"/>
</dbReference>
<evidence type="ECO:0000313" key="5">
    <source>
        <dbReference type="Proteomes" id="UP001242368"/>
    </source>
</evidence>
<dbReference type="NCBIfam" id="TIGR04183">
    <property type="entry name" value="Por_Secre_tail"/>
    <property type="match status" value="1"/>
</dbReference>
<reference evidence="5" key="1">
    <citation type="journal article" date="2019" name="Int. J. Syst. Evol. Microbiol.">
        <title>The Global Catalogue of Microorganisms (GCM) 10K type strain sequencing project: providing services to taxonomists for standard genome sequencing and annotation.</title>
        <authorList>
            <consortium name="The Broad Institute Genomics Platform"/>
            <consortium name="The Broad Institute Genome Sequencing Center for Infectious Disease"/>
            <person name="Wu L."/>
            <person name="Ma J."/>
        </authorList>
    </citation>
    <scope>NUCLEOTIDE SEQUENCE [LARGE SCALE GENOMIC DNA]</scope>
    <source>
        <strain evidence="5">CECT 7184</strain>
    </source>
</reference>
<protein>
    <submittedName>
        <fullName evidence="4">T9SS type A sorting domain-containing protein</fullName>
    </submittedName>
</protein>
<evidence type="ECO:0000313" key="4">
    <source>
        <dbReference type="EMBL" id="MDN3705941.1"/>
    </source>
</evidence>
<proteinExistence type="predicted"/>